<gene>
    <name evidence="1" type="ORF">LCGC14_1961580</name>
</gene>
<name>A0A0F9FEQ0_9ZZZZ</name>
<accession>A0A0F9FEQ0</accession>
<dbReference type="EMBL" id="LAZR01021613">
    <property type="protein sequence ID" value="KKL84753.1"/>
    <property type="molecule type" value="Genomic_DNA"/>
</dbReference>
<proteinExistence type="predicted"/>
<organism evidence="1">
    <name type="scientific">marine sediment metagenome</name>
    <dbReference type="NCBI Taxonomy" id="412755"/>
    <lineage>
        <taxon>unclassified sequences</taxon>
        <taxon>metagenomes</taxon>
        <taxon>ecological metagenomes</taxon>
    </lineage>
</organism>
<dbReference type="AlphaFoldDB" id="A0A0F9FEQ0"/>
<sequence>MKLELEFLHGNDEWNESPKWHIYYWKENVINKIFPKHIVPIKHSVAILLEKDKDIAKEIIRRYNKEE</sequence>
<protein>
    <submittedName>
        <fullName evidence="1">Uncharacterized protein</fullName>
    </submittedName>
</protein>
<evidence type="ECO:0000313" key="1">
    <source>
        <dbReference type="EMBL" id="KKL84753.1"/>
    </source>
</evidence>
<comment type="caution">
    <text evidence="1">The sequence shown here is derived from an EMBL/GenBank/DDBJ whole genome shotgun (WGS) entry which is preliminary data.</text>
</comment>
<reference evidence="1" key="1">
    <citation type="journal article" date="2015" name="Nature">
        <title>Complex archaea that bridge the gap between prokaryotes and eukaryotes.</title>
        <authorList>
            <person name="Spang A."/>
            <person name="Saw J.H."/>
            <person name="Jorgensen S.L."/>
            <person name="Zaremba-Niedzwiedzka K."/>
            <person name="Martijn J."/>
            <person name="Lind A.E."/>
            <person name="van Eijk R."/>
            <person name="Schleper C."/>
            <person name="Guy L."/>
            <person name="Ettema T.J."/>
        </authorList>
    </citation>
    <scope>NUCLEOTIDE SEQUENCE</scope>
</reference>